<name>A0A6N4W9C5_9MYCO</name>
<dbReference type="PANTHER" id="PTHR11066:SF34">
    <property type="entry name" value="ACYL-COENZYME A THIOESTERASE 8"/>
    <property type="match status" value="1"/>
</dbReference>
<evidence type="ECO:0000256" key="2">
    <source>
        <dbReference type="ARBA" id="ARBA00022801"/>
    </source>
</evidence>
<reference evidence="5 6" key="1">
    <citation type="journal article" date="2019" name="Emerg. Microbes Infect.">
        <title>Comprehensive subspecies identification of 175 nontuberculous mycobacteria species based on 7547 genomic profiles.</title>
        <authorList>
            <person name="Matsumoto Y."/>
            <person name="Kinjo T."/>
            <person name="Motooka D."/>
            <person name="Nabeya D."/>
            <person name="Jung N."/>
            <person name="Uechi K."/>
            <person name="Horii T."/>
            <person name="Iida T."/>
            <person name="Fujita J."/>
            <person name="Nakamura S."/>
        </authorList>
    </citation>
    <scope>NUCLEOTIDE SEQUENCE [LARGE SCALE GENOMIC DNA]</scope>
    <source>
        <strain evidence="5 6">JCM 30275</strain>
    </source>
</reference>
<accession>A0A6N4W9C5</accession>
<dbReference type="GO" id="GO:0006637">
    <property type="term" value="P:acyl-CoA metabolic process"/>
    <property type="evidence" value="ECO:0007669"/>
    <property type="project" value="InterPro"/>
</dbReference>
<dbReference type="Pfam" id="PF13622">
    <property type="entry name" value="4HBT_3"/>
    <property type="match status" value="1"/>
</dbReference>
<evidence type="ECO:0000259" key="4">
    <source>
        <dbReference type="Pfam" id="PF20789"/>
    </source>
</evidence>
<sequence>MEALGGDMYFAGPTTSAFARLYGGQVAAQCLLAAAQTVDRARVAHSIHTSFLRGGDNSKPVAYRVDRQRESKSMSTRAVTAEQDGRVLATATVSFHLIPGAGTVPTPEYDCASEQSAVEAVRAPASLPTRGESLRARFGRDVPPNGAAEWPVDLRYADRAPWLAARNHHDRNPRNRVWLRAPEYPRDLRGSDAAALTFATDLPMFEPVFFPTDIAWEDVVSGTALLGASIDHSLWFHRPARVDEWLILDLLSPIARDSRAFIRGDVRTRAGALVASVAQEVAFIAPHP</sequence>
<dbReference type="EMBL" id="AP022620">
    <property type="protein sequence ID" value="BBZ78630.1"/>
    <property type="molecule type" value="Genomic_DNA"/>
</dbReference>
<dbReference type="PANTHER" id="PTHR11066">
    <property type="entry name" value="ACYL-COA THIOESTERASE"/>
    <property type="match status" value="1"/>
</dbReference>
<dbReference type="InterPro" id="IPR029069">
    <property type="entry name" value="HotDog_dom_sf"/>
</dbReference>
<dbReference type="InterPro" id="IPR049450">
    <property type="entry name" value="ACOT8-like_C"/>
</dbReference>
<keyword evidence="2" id="KW-0378">Hydrolase</keyword>
<protein>
    <submittedName>
        <fullName evidence="5">Acyl-CoA thioesterase II</fullName>
    </submittedName>
</protein>
<feature type="domain" description="Acyl-CoA thioesterase-like N-terminal HotDog" evidence="3">
    <location>
        <begin position="18"/>
        <end position="96"/>
    </location>
</feature>
<dbReference type="GO" id="GO:0009062">
    <property type="term" value="P:fatty acid catabolic process"/>
    <property type="evidence" value="ECO:0007669"/>
    <property type="project" value="TreeGrafter"/>
</dbReference>
<dbReference type="SUPFAM" id="SSF54637">
    <property type="entry name" value="Thioesterase/thiol ester dehydrase-isomerase"/>
    <property type="match status" value="2"/>
</dbReference>
<dbReference type="InterPro" id="IPR003703">
    <property type="entry name" value="Acyl_CoA_thio"/>
</dbReference>
<dbReference type="RefSeq" id="WP_163805750.1">
    <property type="nucleotide sequence ID" value="NZ_AP022620.1"/>
</dbReference>
<comment type="similarity">
    <text evidence="1">Belongs to the C/M/P thioester hydrolase family.</text>
</comment>
<dbReference type="CDD" id="cd03445">
    <property type="entry name" value="Thioesterase_II_repeat2"/>
    <property type="match status" value="1"/>
</dbReference>
<dbReference type="AlphaFoldDB" id="A0A6N4W9C5"/>
<evidence type="ECO:0000256" key="1">
    <source>
        <dbReference type="ARBA" id="ARBA00006538"/>
    </source>
</evidence>
<evidence type="ECO:0000313" key="5">
    <source>
        <dbReference type="EMBL" id="BBZ78630.1"/>
    </source>
</evidence>
<dbReference type="Pfam" id="PF20789">
    <property type="entry name" value="4HBT_3C"/>
    <property type="match status" value="1"/>
</dbReference>
<dbReference type="KEGG" id="many:MANY_39670"/>
<feature type="domain" description="Acyl-CoA thioesterase-like C-terminal" evidence="4">
    <location>
        <begin position="151"/>
        <end position="282"/>
    </location>
</feature>
<dbReference type="InterPro" id="IPR049449">
    <property type="entry name" value="TesB_ACOT8-like_N"/>
</dbReference>
<evidence type="ECO:0000259" key="3">
    <source>
        <dbReference type="Pfam" id="PF13622"/>
    </source>
</evidence>
<dbReference type="CDD" id="cd03444">
    <property type="entry name" value="Thioesterase_II_repeat1"/>
    <property type="match status" value="1"/>
</dbReference>
<dbReference type="InterPro" id="IPR042171">
    <property type="entry name" value="Acyl-CoA_hotdog"/>
</dbReference>
<organism evidence="5 6">
    <name type="scientific">Mycolicibacterium anyangense</name>
    <dbReference type="NCBI Taxonomy" id="1431246"/>
    <lineage>
        <taxon>Bacteria</taxon>
        <taxon>Bacillati</taxon>
        <taxon>Actinomycetota</taxon>
        <taxon>Actinomycetes</taxon>
        <taxon>Mycobacteriales</taxon>
        <taxon>Mycobacteriaceae</taxon>
        <taxon>Mycolicibacterium</taxon>
    </lineage>
</organism>
<dbReference type="GO" id="GO:0047617">
    <property type="term" value="F:fatty acyl-CoA hydrolase activity"/>
    <property type="evidence" value="ECO:0007669"/>
    <property type="project" value="InterPro"/>
</dbReference>
<dbReference type="Proteomes" id="UP000467249">
    <property type="component" value="Chromosome"/>
</dbReference>
<dbReference type="Gene3D" id="2.40.160.210">
    <property type="entry name" value="Acyl-CoA thioesterase, double hotdog domain"/>
    <property type="match status" value="1"/>
</dbReference>
<keyword evidence="6" id="KW-1185">Reference proteome</keyword>
<proteinExistence type="inferred from homology"/>
<evidence type="ECO:0000313" key="6">
    <source>
        <dbReference type="Proteomes" id="UP000467249"/>
    </source>
</evidence>
<gene>
    <name evidence="5" type="primary">tesB_4</name>
    <name evidence="5" type="ORF">MANY_39670</name>
</gene>